<dbReference type="Pfam" id="PF02770">
    <property type="entry name" value="Acyl-CoA_dh_M"/>
    <property type="match status" value="1"/>
</dbReference>
<dbReference type="GO" id="GO:0033539">
    <property type="term" value="P:fatty acid beta-oxidation using acyl-CoA dehydrogenase"/>
    <property type="evidence" value="ECO:0007669"/>
    <property type="project" value="TreeGrafter"/>
</dbReference>
<comment type="similarity">
    <text evidence="2 6">Belongs to the acyl-CoA dehydrogenase family.</text>
</comment>
<feature type="domain" description="Acyl-CoA oxidase/dehydrogenase middle" evidence="8">
    <location>
        <begin position="122"/>
        <end position="215"/>
    </location>
</feature>
<keyword evidence="4 6" id="KW-0274">FAD</keyword>
<dbReference type="CDD" id="cd00567">
    <property type="entry name" value="ACAD"/>
    <property type="match status" value="1"/>
</dbReference>
<dbReference type="AlphaFoldDB" id="A0A9D2UY08"/>
<dbReference type="InterPro" id="IPR009100">
    <property type="entry name" value="AcylCoA_DH/oxidase_NM_dom_sf"/>
</dbReference>
<evidence type="ECO:0000256" key="2">
    <source>
        <dbReference type="ARBA" id="ARBA00009347"/>
    </source>
</evidence>
<dbReference type="InterPro" id="IPR046373">
    <property type="entry name" value="Acyl-CoA_Oxase/DH_mid-dom_sf"/>
</dbReference>
<comment type="caution">
    <text evidence="9">The sequence shown here is derived from an EMBL/GenBank/DDBJ whole genome shotgun (WGS) entry which is preliminary data.</text>
</comment>
<feature type="domain" description="Acyl-CoA dehydrogenase/oxidase C-terminal" evidence="7">
    <location>
        <begin position="237"/>
        <end position="374"/>
    </location>
</feature>
<keyword evidence="5 6" id="KW-0560">Oxidoreductase</keyword>
<dbReference type="Gene3D" id="1.10.540.10">
    <property type="entry name" value="Acyl-CoA dehydrogenase/oxidase, N-terminal domain"/>
    <property type="match status" value="1"/>
</dbReference>
<dbReference type="SUPFAM" id="SSF47203">
    <property type="entry name" value="Acyl-CoA dehydrogenase C-terminal domain-like"/>
    <property type="match status" value="1"/>
</dbReference>
<dbReference type="InterPro" id="IPR037069">
    <property type="entry name" value="AcylCoA_DH/ox_N_sf"/>
</dbReference>
<dbReference type="Gene3D" id="2.40.110.10">
    <property type="entry name" value="Butyryl-CoA Dehydrogenase, subunit A, domain 2"/>
    <property type="match status" value="1"/>
</dbReference>
<evidence type="ECO:0000256" key="6">
    <source>
        <dbReference type="RuleBase" id="RU362125"/>
    </source>
</evidence>
<dbReference type="PANTHER" id="PTHR48083">
    <property type="entry name" value="MEDIUM-CHAIN SPECIFIC ACYL-COA DEHYDROGENASE, MITOCHONDRIAL-RELATED"/>
    <property type="match status" value="1"/>
</dbReference>
<dbReference type="Proteomes" id="UP000786989">
    <property type="component" value="Unassembled WGS sequence"/>
</dbReference>
<dbReference type="PANTHER" id="PTHR48083:SF2">
    <property type="entry name" value="MEDIUM-CHAIN SPECIFIC ACYL-COA DEHYDROGENASE, MITOCHONDRIAL"/>
    <property type="match status" value="1"/>
</dbReference>
<protein>
    <submittedName>
        <fullName evidence="9">Acyl-CoA dehydrogenase family protein</fullName>
    </submittedName>
</protein>
<reference evidence="9" key="1">
    <citation type="journal article" date="2021" name="PeerJ">
        <title>Extensive microbial diversity within the chicken gut microbiome revealed by metagenomics and culture.</title>
        <authorList>
            <person name="Gilroy R."/>
            <person name="Ravi A."/>
            <person name="Getino M."/>
            <person name="Pursley I."/>
            <person name="Horton D.L."/>
            <person name="Alikhan N.F."/>
            <person name="Baker D."/>
            <person name="Gharbi K."/>
            <person name="Hall N."/>
            <person name="Watson M."/>
            <person name="Adriaenssens E.M."/>
            <person name="Foster-Nyarko E."/>
            <person name="Jarju S."/>
            <person name="Secka A."/>
            <person name="Antonio M."/>
            <person name="Oren A."/>
            <person name="Chaudhuri R.R."/>
            <person name="La Ragione R."/>
            <person name="Hildebrand F."/>
            <person name="Pallen M.J."/>
        </authorList>
    </citation>
    <scope>NUCLEOTIDE SEQUENCE</scope>
    <source>
        <strain evidence="9">ChiGjej6B6-11269</strain>
    </source>
</reference>
<evidence type="ECO:0000256" key="4">
    <source>
        <dbReference type="ARBA" id="ARBA00022827"/>
    </source>
</evidence>
<dbReference type="GO" id="GO:0005737">
    <property type="term" value="C:cytoplasm"/>
    <property type="evidence" value="ECO:0007669"/>
    <property type="project" value="TreeGrafter"/>
</dbReference>
<dbReference type="Pfam" id="PF00441">
    <property type="entry name" value="Acyl-CoA_dh_1"/>
    <property type="match status" value="1"/>
</dbReference>
<keyword evidence="3 6" id="KW-0285">Flavoprotein</keyword>
<evidence type="ECO:0000256" key="5">
    <source>
        <dbReference type="ARBA" id="ARBA00023002"/>
    </source>
</evidence>
<comment type="cofactor">
    <cofactor evidence="1 6">
        <name>FAD</name>
        <dbReference type="ChEBI" id="CHEBI:57692"/>
    </cofactor>
</comment>
<dbReference type="SUPFAM" id="SSF56645">
    <property type="entry name" value="Acyl-CoA dehydrogenase NM domain-like"/>
    <property type="match status" value="1"/>
</dbReference>
<organism evidence="9 10">
    <name type="scientific">Slackia equolifaciens</name>
    <dbReference type="NCBI Taxonomy" id="498718"/>
    <lineage>
        <taxon>Bacteria</taxon>
        <taxon>Bacillati</taxon>
        <taxon>Actinomycetota</taxon>
        <taxon>Coriobacteriia</taxon>
        <taxon>Eggerthellales</taxon>
        <taxon>Eggerthellaceae</taxon>
        <taxon>Slackia</taxon>
    </lineage>
</organism>
<accession>A0A9D2UY08</accession>
<name>A0A9D2UY08_9ACTN</name>
<dbReference type="GO" id="GO:0003995">
    <property type="term" value="F:acyl-CoA dehydrogenase activity"/>
    <property type="evidence" value="ECO:0007669"/>
    <property type="project" value="TreeGrafter"/>
</dbReference>
<dbReference type="InterPro" id="IPR050741">
    <property type="entry name" value="Acyl-CoA_dehydrogenase"/>
</dbReference>
<evidence type="ECO:0000259" key="8">
    <source>
        <dbReference type="Pfam" id="PF02770"/>
    </source>
</evidence>
<dbReference type="InterPro" id="IPR009075">
    <property type="entry name" value="AcylCo_DH/oxidase_C"/>
</dbReference>
<evidence type="ECO:0000256" key="1">
    <source>
        <dbReference type="ARBA" id="ARBA00001974"/>
    </source>
</evidence>
<dbReference type="InterPro" id="IPR036250">
    <property type="entry name" value="AcylCo_DH-like_C"/>
</dbReference>
<sequence length="383" mass="41958">MSLLSAERAIAPLVEDFAARHFDEDAIKHWVLSRGIPRYVYEDFYEGELGGFLMPAEAGGNECSFLERASLIAQITRRAAATLPFLSDMLTYALISTMRSLSRHELVDYMKANSGRILLSEAFTEDNAGSDANAVATAVTIDGDHLYLDGCKTFVSNGQFAPSMLVLARDSVLGMEDGGISLWVVPVDAEGVSTFPINSVGQEMLAPARISFRHVLLDPEWRIQTEGRLNIMLKRQYELGRILICASSLGLARAAMDDALAYSSSHMTKGRCLASLPQIQTKLTEMEVRLRSMDLLVESAAALVDGGESDEFHLNCALMKYFVPKAATEVASEALQIFGNRGYTDQTRVGRIWKDCRGNQIAQGADEVMVHAATRFLVKGAEA</sequence>
<evidence type="ECO:0000256" key="3">
    <source>
        <dbReference type="ARBA" id="ARBA00022630"/>
    </source>
</evidence>
<dbReference type="GO" id="GO:0050660">
    <property type="term" value="F:flavin adenine dinucleotide binding"/>
    <property type="evidence" value="ECO:0007669"/>
    <property type="project" value="InterPro"/>
</dbReference>
<dbReference type="Gene3D" id="1.20.140.10">
    <property type="entry name" value="Butyryl-CoA Dehydrogenase, subunit A, domain 3"/>
    <property type="match status" value="1"/>
</dbReference>
<dbReference type="InterPro" id="IPR006091">
    <property type="entry name" value="Acyl-CoA_Oxase/DH_mid-dom"/>
</dbReference>
<dbReference type="EMBL" id="DYWI01000150">
    <property type="protein sequence ID" value="HJF66011.1"/>
    <property type="molecule type" value="Genomic_DNA"/>
</dbReference>
<evidence type="ECO:0000313" key="10">
    <source>
        <dbReference type="Proteomes" id="UP000786989"/>
    </source>
</evidence>
<evidence type="ECO:0000259" key="7">
    <source>
        <dbReference type="Pfam" id="PF00441"/>
    </source>
</evidence>
<proteinExistence type="inferred from homology"/>
<evidence type="ECO:0000313" key="9">
    <source>
        <dbReference type="EMBL" id="HJF66011.1"/>
    </source>
</evidence>
<reference evidence="9" key="2">
    <citation type="submission" date="2021-09" db="EMBL/GenBank/DDBJ databases">
        <authorList>
            <person name="Gilroy R."/>
        </authorList>
    </citation>
    <scope>NUCLEOTIDE SEQUENCE</scope>
    <source>
        <strain evidence="9">ChiGjej6B6-11269</strain>
    </source>
</reference>
<gene>
    <name evidence="9" type="ORF">K8U77_07875</name>
</gene>